<sequence length="331" mass="36260">MSFFPGTRLRRLRHNPGIRDLVRENHIHLDHLIYPLFVTHGKKIKKEISAMPGCYQLSKDMLLLELKEVIALGIKAILLFGLPEHKDNLGSGAWNKEEVIPQAVAAIKKEFPELVVMTDLCFCEYTTHGHCGVVDNLLGHPDVNNDATLPLLAKQAVVHAEAGVDVVAPSGMMDGMIDSIRKGLDAAGFSHLPIMSYSAKYASSLYSPFRTAVDSMPSQGNRKSYQMDPANSAQAFSETALDVAEGADIVMVKPALFYLDIIAKMKMSFPHVPLAAYCVGGEYAMIKAAAKAGWINERDVVLEQTLAVKRAGADLIITYSAKQIATWLKPI</sequence>
<comment type="pathway">
    <text evidence="1">Porphyrin-containing compound metabolism; protoporphyrin-IX biosynthesis; coproporphyrinogen-III from 5-aminolevulinate: step 1/4.</text>
</comment>
<feature type="binding site" evidence="10">
    <location>
        <position position="131"/>
    </location>
    <ligand>
        <name>Zn(2+)</name>
        <dbReference type="ChEBI" id="CHEBI:29105"/>
        <note>catalytic</note>
    </ligand>
</feature>
<protein>
    <recommendedName>
        <fullName evidence="4 12">Delta-aminolevulinic acid dehydratase</fullName>
        <ecNumber evidence="3 12">4.2.1.24</ecNumber>
    </recommendedName>
</protein>
<evidence type="ECO:0000256" key="7">
    <source>
        <dbReference type="ARBA" id="ARBA00023244"/>
    </source>
</evidence>
<dbReference type="AlphaFoldDB" id="A0A0W0XYL1"/>
<evidence type="ECO:0000256" key="3">
    <source>
        <dbReference type="ARBA" id="ARBA00012053"/>
    </source>
</evidence>
<dbReference type="OrthoDB" id="9805001at2"/>
<name>A0A0W0XYL1_9GAMM</name>
<keyword evidence="15" id="KW-1185">Reference proteome</keyword>
<dbReference type="CDD" id="cd00384">
    <property type="entry name" value="ALAD_PBGS"/>
    <property type="match status" value="1"/>
</dbReference>
<feature type="active site" description="Schiff-base intermediate with substrate" evidence="9">
    <location>
        <position position="253"/>
    </location>
</feature>
<evidence type="ECO:0000256" key="11">
    <source>
        <dbReference type="PIRSR" id="PIRSR001415-5"/>
    </source>
</evidence>
<dbReference type="InterPro" id="IPR001731">
    <property type="entry name" value="ALAD"/>
</dbReference>
<evidence type="ECO:0000256" key="8">
    <source>
        <dbReference type="ARBA" id="ARBA00047651"/>
    </source>
</evidence>
<keyword evidence="10" id="KW-0479">Metal-binding</keyword>
<feature type="binding site" evidence="11">
    <location>
        <position position="238"/>
    </location>
    <ligand>
        <name>Mg(2+)</name>
        <dbReference type="ChEBI" id="CHEBI:18420"/>
    </ligand>
</feature>
<dbReference type="GO" id="GO:0005829">
    <property type="term" value="C:cytosol"/>
    <property type="evidence" value="ECO:0007669"/>
    <property type="project" value="TreeGrafter"/>
</dbReference>
<keyword evidence="5" id="KW-0350">Heme biosynthesis</keyword>
<dbReference type="Proteomes" id="UP000054608">
    <property type="component" value="Unassembled WGS sequence"/>
</dbReference>
<gene>
    <name evidence="14" type="primary">hemB_1</name>
    <name evidence="14" type="ORF">Lrub_0347</name>
</gene>
<dbReference type="Pfam" id="PF00490">
    <property type="entry name" value="ALAD"/>
    <property type="match status" value="1"/>
</dbReference>
<keyword evidence="11" id="KW-0460">Magnesium</keyword>
<evidence type="ECO:0000256" key="9">
    <source>
        <dbReference type="PIRSR" id="PIRSR001415-1"/>
    </source>
</evidence>
<dbReference type="PIRSF" id="PIRSF001415">
    <property type="entry name" value="Porphbilin_synth"/>
    <property type="match status" value="1"/>
</dbReference>
<dbReference type="SUPFAM" id="SSF51569">
    <property type="entry name" value="Aldolase"/>
    <property type="match status" value="1"/>
</dbReference>
<dbReference type="EMBL" id="LNYT01000004">
    <property type="protein sequence ID" value="KTD49905.1"/>
    <property type="molecule type" value="Genomic_DNA"/>
</dbReference>
<dbReference type="GO" id="GO:0008270">
    <property type="term" value="F:zinc ion binding"/>
    <property type="evidence" value="ECO:0007669"/>
    <property type="project" value="TreeGrafter"/>
</dbReference>
<dbReference type="InterPro" id="IPR013785">
    <property type="entry name" value="Aldolase_TIM"/>
</dbReference>
<comment type="similarity">
    <text evidence="2 13">Belongs to the ALAD family.</text>
</comment>
<dbReference type="RefSeq" id="WP_058530476.1">
    <property type="nucleotide sequence ID" value="NZ_CAAAIN010000008.1"/>
</dbReference>
<comment type="subunit">
    <text evidence="12">Homooctamer.</text>
</comment>
<comment type="catalytic activity">
    <reaction evidence="8 12">
        <text>2 5-aminolevulinate = porphobilinogen + 2 H2O + H(+)</text>
        <dbReference type="Rhea" id="RHEA:24064"/>
        <dbReference type="ChEBI" id="CHEBI:15377"/>
        <dbReference type="ChEBI" id="CHEBI:15378"/>
        <dbReference type="ChEBI" id="CHEBI:58126"/>
        <dbReference type="ChEBI" id="CHEBI:356416"/>
        <dbReference type="EC" id="4.2.1.24"/>
    </reaction>
</comment>
<evidence type="ECO:0000256" key="13">
    <source>
        <dbReference type="RuleBase" id="RU004161"/>
    </source>
</evidence>
<evidence type="ECO:0000313" key="15">
    <source>
        <dbReference type="Proteomes" id="UP000054608"/>
    </source>
</evidence>
<evidence type="ECO:0000256" key="4">
    <source>
        <dbReference type="ARBA" id="ARBA00020771"/>
    </source>
</evidence>
<accession>A0A0W0XYL1</accession>
<dbReference type="PATRIC" id="fig|458.5.peg.357"/>
<dbReference type="SMART" id="SM01004">
    <property type="entry name" value="ALAD"/>
    <property type="match status" value="1"/>
</dbReference>
<reference evidence="14 15" key="1">
    <citation type="submission" date="2015-11" db="EMBL/GenBank/DDBJ databases">
        <title>Genomic analysis of 38 Legionella species identifies large and diverse effector repertoires.</title>
        <authorList>
            <person name="Burstein D."/>
            <person name="Amaro F."/>
            <person name="Zusman T."/>
            <person name="Lifshitz Z."/>
            <person name="Cohen O."/>
            <person name="Gilbert J.A."/>
            <person name="Pupko T."/>
            <person name="Shuman H.A."/>
            <person name="Segal G."/>
        </authorList>
    </citation>
    <scope>NUCLEOTIDE SEQUENCE [LARGE SCALE GENOMIC DNA]</scope>
    <source>
        <strain evidence="14 15">WA-270A-C2</strain>
    </source>
</reference>
<evidence type="ECO:0000256" key="10">
    <source>
        <dbReference type="PIRSR" id="PIRSR001415-3"/>
    </source>
</evidence>
<feature type="active site" description="Schiff-base intermediate with substrate" evidence="9">
    <location>
        <position position="200"/>
    </location>
</feature>
<keyword evidence="6 12" id="KW-0456">Lyase</keyword>
<dbReference type="PRINTS" id="PR00144">
    <property type="entry name" value="DALDHYDRTASE"/>
</dbReference>
<comment type="caution">
    <text evidence="14">The sequence shown here is derived from an EMBL/GenBank/DDBJ whole genome shotgun (WGS) entry which is preliminary data.</text>
</comment>
<dbReference type="PANTHER" id="PTHR11458">
    <property type="entry name" value="DELTA-AMINOLEVULINIC ACID DEHYDRATASE"/>
    <property type="match status" value="1"/>
</dbReference>
<dbReference type="GO" id="GO:0004655">
    <property type="term" value="F:porphobilinogen synthase activity"/>
    <property type="evidence" value="ECO:0007669"/>
    <property type="project" value="UniProtKB-EC"/>
</dbReference>
<keyword evidence="7 12" id="KW-0627">Porphyrin biosynthesis</keyword>
<dbReference type="FunFam" id="3.20.20.70:FF:000019">
    <property type="entry name" value="Delta-aminolevulinic acid dehydratase"/>
    <property type="match status" value="1"/>
</dbReference>
<proteinExistence type="inferred from homology"/>
<evidence type="ECO:0000256" key="6">
    <source>
        <dbReference type="ARBA" id="ARBA00023239"/>
    </source>
</evidence>
<feature type="binding site" evidence="10">
    <location>
        <position position="121"/>
    </location>
    <ligand>
        <name>Zn(2+)</name>
        <dbReference type="ChEBI" id="CHEBI:29105"/>
        <note>catalytic</note>
    </ligand>
</feature>
<evidence type="ECO:0000256" key="2">
    <source>
        <dbReference type="ARBA" id="ARBA00008055"/>
    </source>
</evidence>
<dbReference type="UniPathway" id="UPA00251">
    <property type="reaction ID" value="UER00318"/>
</dbReference>
<evidence type="ECO:0000256" key="5">
    <source>
        <dbReference type="ARBA" id="ARBA00023133"/>
    </source>
</evidence>
<dbReference type="EC" id="4.2.1.24" evidence="3 12"/>
<dbReference type="InterPro" id="IPR030656">
    <property type="entry name" value="ALAD_AS"/>
</dbReference>
<organism evidence="14 15">
    <name type="scientific">Legionella rubrilucens</name>
    <dbReference type="NCBI Taxonomy" id="458"/>
    <lineage>
        <taxon>Bacteria</taxon>
        <taxon>Pseudomonadati</taxon>
        <taxon>Pseudomonadota</taxon>
        <taxon>Gammaproteobacteria</taxon>
        <taxon>Legionellales</taxon>
        <taxon>Legionellaceae</taxon>
        <taxon>Legionella</taxon>
    </lineage>
</organism>
<dbReference type="Gene3D" id="3.20.20.70">
    <property type="entry name" value="Aldolase class I"/>
    <property type="match status" value="1"/>
</dbReference>
<dbReference type="PANTHER" id="PTHR11458:SF0">
    <property type="entry name" value="DELTA-AMINOLEVULINIC ACID DEHYDRATASE"/>
    <property type="match status" value="1"/>
</dbReference>
<keyword evidence="10" id="KW-0862">Zinc</keyword>
<evidence type="ECO:0000256" key="12">
    <source>
        <dbReference type="RuleBase" id="RU000515"/>
    </source>
</evidence>
<evidence type="ECO:0000313" key="14">
    <source>
        <dbReference type="EMBL" id="KTD49905.1"/>
    </source>
</evidence>
<dbReference type="GO" id="GO:0006782">
    <property type="term" value="P:protoporphyrinogen IX biosynthetic process"/>
    <property type="evidence" value="ECO:0007669"/>
    <property type="project" value="UniProtKB-UniPathway"/>
</dbReference>
<dbReference type="NCBIfam" id="NF006762">
    <property type="entry name" value="PRK09283.1"/>
    <property type="match status" value="1"/>
</dbReference>
<feature type="binding site" evidence="10">
    <location>
        <position position="123"/>
    </location>
    <ligand>
        <name>Zn(2+)</name>
        <dbReference type="ChEBI" id="CHEBI:29105"/>
        <note>catalytic</note>
    </ligand>
</feature>
<dbReference type="PROSITE" id="PS00169">
    <property type="entry name" value="D_ALA_DEHYDRATASE"/>
    <property type="match status" value="1"/>
</dbReference>
<evidence type="ECO:0000256" key="1">
    <source>
        <dbReference type="ARBA" id="ARBA00004694"/>
    </source>
</evidence>
<dbReference type="STRING" id="458.Lrub_0347"/>